<proteinExistence type="predicted"/>
<keyword evidence="3" id="KW-0812">Transmembrane</keyword>
<comment type="subcellular location">
    <subcellularLocation>
        <location evidence="1">Cell outer membrane</location>
        <topology evidence="1">Multi-pass membrane protein</topology>
    </subcellularLocation>
</comment>
<dbReference type="PANTHER" id="PTHR30069">
    <property type="entry name" value="TONB-DEPENDENT OUTER MEMBRANE RECEPTOR"/>
    <property type="match status" value="1"/>
</dbReference>
<dbReference type="Pfam" id="PF00593">
    <property type="entry name" value="TonB_dep_Rec_b-barrel"/>
    <property type="match status" value="1"/>
</dbReference>
<name>A0A3B0Y6J2_9ZZZZ</name>
<keyword evidence="2" id="KW-0813">Transport</keyword>
<keyword evidence="5" id="KW-0798">TonB box</keyword>
<evidence type="ECO:0000256" key="5">
    <source>
        <dbReference type="ARBA" id="ARBA00023077"/>
    </source>
</evidence>
<sequence length="585" mass="65565">PNASTYGNNAFLAVVSITTKHASQDQGAYIKGTTGSQDTADGFARYAGRSGDLDYRISVGTKNDSGTQLLDDFTETDFLSYRLDYQIDLSTQLYYSGGLQDNEFGDVQRNQESIHDDVNVTTAFQHIKLEHSFKNDSSLAIQYYYNYTKSLNSEFVTRVSLSEFGSILSNIDDFDVIQRFALESERHDLELAYYYNPLDSLRLVSGASVRTDKVIADNVFDANTDNTLLLYRFFTHGEYALTDSFLINAGFMVEDNSISGTDISPRLAFIYHLTKQHSFRLSTSKATRTPTIFDENGYVATQQQLTQDGGQPLNNPPLENILGGDVVNDTLVFTSGNVKSEEITSYEFGWMAQLLNNKLTLDIKLFSDETHNLIDEIDFLGDVPGENAGDLYAALGLVFPGSGADDTANVAGTKVQGLEFYADYNITTDWRLYGYFAYTEIQAKYTKSSVDIGKQIGTVARLEDSIPRRSFGAMLMKQWESNLSTSLSIYRVSDMGWLDRARNTDPAFSYSDKSAEAYTKVDFVIRKTHRTASGQIDLSLIIQNIGNSYFDYTQTNFTDATRQTVDTPGSLQDRRAYFELAFRFN</sequence>
<dbReference type="AlphaFoldDB" id="A0A3B0Y6J2"/>
<evidence type="ECO:0000256" key="8">
    <source>
        <dbReference type="ARBA" id="ARBA00023237"/>
    </source>
</evidence>
<gene>
    <name evidence="10" type="ORF">MNBD_GAMMA08-1258</name>
</gene>
<keyword evidence="8" id="KW-0998">Cell outer membrane</keyword>
<accession>A0A3B0Y6J2</accession>
<evidence type="ECO:0000313" key="10">
    <source>
        <dbReference type="EMBL" id="VAW64184.1"/>
    </source>
</evidence>
<keyword evidence="6" id="KW-0472">Membrane</keyword>
<dbReference type="GO" id="GO:0044718">
    <property type="term" value="P:siderophore transmembrane transport"/>
    <property type="evidence" value="ECO:0007669"/>
    <property type="project" value="TreeGrafter"/>
</dbReference>
<protein>
    <submittedName>
        <fullName evidence="10">TonB-dependent hemin, ferrichrome receptor</fullName>
    </submittedName>
</protein>
<feature type="non-terminal residue" evidence="10">
    <location>
        <position position="1"/>
    </location>
</feature>
<dbReference type="EMBL" id="UOFH01000275">
    <property type="protein sequence ID" value="VAW64184.1"/>
    <property type="molecule type" value="Genomic_DNA"/>
</dbReference>
<dbReference type="InterPro" id="IPR039426">
    <property type="entry name" value="TonB-dep_rcpt-like"/>
</dbReference>
<dbReference type="GO" id="GO:0015344">
    <property type="term" value="F:siderophore uptake transmembrane transporter activity"/>
    <property type="evidence" value="ECO:0007669"/>
    <property type="project" value="TreeGrafter"/>
</dbReference>
<evidence type="ECO:0000256" key="1">
    <source>
        <dbReference type="ARBA" id="ARBA00004571"/>
    </source>
</evidence>
<keyword evidence="7 10" id="KW-0675">Receptor</keyword>
<reference evidence="10" key="1">
    <citation type="submission" date="2018-06" db="EMBL/GenBank/DDBJ databases">
        <authorList>
            <person name="Zhirakovskaya E."/>
        </authorList>
    </citation>
    <scope>NUCLEOTIDE SEQUENCE</scope>
</reference>
<evidence type="ECO:0000256" key="7">
    <source>
        <dbReference type="ARBA" id="ARBA00023170"/>
    </source>
</evidence>
<dbReference type="InterPro" id="IPR000531">
    <property type="entry name" value="Beta-barrel_TonB"/>
</dbReference>
<evidence type="ECO:0000259" key="9">
    <source>
        <dbReference type="Pfam" id="PF00593"/>
    </source>
</evidence>
<dbReference type="Gene3D" id="2.40.170.20">
    <property type="entry name" value="TonB-dependent receptor, beta-barrel domain"/>
    <property type="match status" value="1"/>
</dbReference>
<dbReference type="PROSITE" id="PS52016">
    <property type="entry name" value="TONB_DEPENDENT_REC_3"/>
    <property type="match status" value="1"/>
</dbReference>
<evidence type="ECO:0000256" key="3">
    <source>
        <dbReference type="ARBA" id="ARBA00022692"/>
    </source>
</evidence>
<keyword evidence="4" id="KW-0732">Signal</keyword>
<feature type="domain" description="TonB-dependent receptor-like beta-barrel" evidence="9">
    <location>
        <begin position="71"/>
        <end position="540"/>
    </location>
</feature>
<dbReference type="InterPro" id="IPR036942">
    <property type="entry name" value="Beta-barrel_TonB_sf"/>
</dbReference>
<dbReference type="PANTHER" id="PTHR30069:SF29">
    <property type="entry name" value="HEMOGLOBIN AND HEMOGLOBIN-HAPTOGLOBIN-BINDING PROTEIN 1-RELATED"/>
    <property type="match status" value="1"/>
</dbReference>
<dbReference type="GO" id="GO:0009279">
    <property type="term" value="C:cell outer membrane"/>
    <property type="evidence" value="ECO:0007669"/>
    <property type="project" value="UniProtKB-SubCell"/>
</dbReference>
<evidence type="ECO:0000256" key="4">
    <source>
        <dbReference type="ARBA" id="ARBA00022729"/>
    </source>
</evidence>
<dbReference type="SUPFAM" id="SSF56935">
    <property type="entry name" value="Porins"/>
    <property type="match status" value="1"/>
</dbReference>
<evidence type="ECO:0000256" key="6">
    <source>
        <dbReference type="ARBA" id="ARBA00023136"/>
    </source>
</evidence>
<evidence type="ECO:0000256" key="2">
    <source>
        <dbReference type="ARBA" id="ARBA00022448"/>
    </source>
</evidence>
<organism evidence="10">
    <name type="scientific">hydrothermal vent metagenome</name>
    <dbReference type="NCBI Taxonomy" id="652676"/>
    <lineage>
        <taxon>unclassified sequences</taxon>
        <taxon>metagenomes</taxon>
        <taxon>ecological metagenomes</taxon>
    </lineage>
</organism>